<dbReference type="Proteomes" id="UP000005270">
    <property type="component" value="Chromosome"/>
</dbReference>
<evidence type="ECO:0000313" key="3">
    <source>
        <dbReference type="EMBL" id="AFK50547.1"/>
    </source>
</evidence>
<accession>I3TCQ9</accession>
<dbReference type="HOGENOM" id="CLU_141583_2_1_2"/>
<sequence>MRERVRVLVDGDCRAPLRVYNDYISFFGEVDPAAGTLRSVGEQIAGVALAFRGGRGSTVGSYVIYALKYYGREPSCMLVEEPEPIIITGCIMADIPLFQVRKGFLEEVGSKRAVLVHEKGRDYIELHFE</sequence>
<name>I3TCQ9_THEC1</name>
<dbReference type="eggNOG" id="arCOG04279">
    <property type="taxonomic scope" value="Archaea"/>
</dbReference>
<keyword evidence="4" id="KW-1185">Reference proteome</keyword>
<dbReference type="InterPro" id="IPR002840">
    <property type="entry name" value="PMDh-S-like_dom"/>
</dbReference>
<dbReference type="STRING" id="1184251.TCELL_0122"/>
<dbReference type="SUPFAM" id="SSF52016">
    <property type="entry name" value="LeuD/IlvD-like"/>
    <property type="match status" value="1"/>
</dbReference>
<reference evidence="3 4" key="1">
    <citation type="journal article" date="2012" name="J. Bacteriol.">
        <title>Complete genome sequence of the hyperthermophilic cellulolytic Crenarchaeon 'Thermogladius cellulolyticus' 1633.</title>
        <authorList>
            <person name="Mardanov A.V."/>
            <person name="Kochetkova T.V."/>
            <person name="Beletsky A.V."/>
            <person name="Bonch-Osmolovskaya E.A."/>
            <person name="Ravin N.V."/>
            <person name="Skryabin K.G."/>
        </authorList>
    </citation>
    <scope>NUCLEOTIDE SEQUENCE [LARGE SCALE GENOMIC DNA]</scope>
    <source>
        <strain evidence="4">DSM 22663 / VKM B-2946 / 1633</strain>
    </source>
</reference>
<dbReference type="AlphaFoldDB" id="I3TCQ9"/>
<dbReference type="EMBL" id="CP003531">
    <property type="protein sequence ID" value="AFK50547.1"/>
    <property type="molecule type" value="Genomic_DNA"/>
</dbReference>
<dbReference type="KEGG" id="thg:TCELL_0122"/>
<dbReference type="InParanoid" id="I3TCQ9"/>
<dbReference type="Gene3D" id="3.50.30.10">
    <property type="entry name" value="Phosphohistidine domain"/>
    <property type="match status" value="1"/>
</dbReference>
<feature type="domain" description="Phosphomevalonate dehydratase small subunit-like" evidence="2">
    <location>
        <begin position="24"/>
        <end position="98"/>
    </location>
</feature>
<dbReference type="OrthoDB" id="18062at2157"/>
<dbReference type="GeneID" id="13012398"/>
<protein>
    <submittedName>
        <fullName evidence="3">Putative aconitase, subunit</fullName>
    </submittedName>
</protein>
<evidence type="ECO:0000313" key="4">
    <source>
        <dbReference type="Proteomes" id="UP000005270"/>
    </source>
</evidence>
<dbReference type="GO" id="GO:0016829">
    <property type="term" value="F:lyase activity"/>
    <property type="evidence" value="ECO:0007669"/>
    <property type="project" value="UniProtKB-KW"/>
</dbReference>
<proteinExistence type="predicted"/>
<evidence type="ECO:0000259" key="2">
    <source>
        <dbReference type="Pfam" id="PF01989"/>
    </source>
</evidence>
<evidence type="ECO:0000256" key="1">
    <source>
        <dbReference type="ARBA" id="ARBA00023239"/>
    </source>
</evidence>
<gene>
    <name evidence="3" type="ordered locus">TCELL_0122</name>
</gene>
<dbReference type="RefSeq" id="WP_014736798.1">
    <property type="nucleotide sequence ID" value="NC_017954.1"/>
</dbReference>
<keyword evidence="1" id="KW-0456">Lyase</keyword>
<dbReference type="Pfam" id="PF01989">
    <property type="entry name" value="AcnX_swivel_put"/>
    <property type="match status" value="1"/>
</dbReference>
<organism evidence="3 4">
    <name type="scientific">Thermogladius calderae (strain DSM 22663 / VKM B-2946 / 1633)</name>
    <dbReference type="NCBI Taxonomy" id="1184251"/>
    <lineage>
        <taxon>Archaea</taxon>
        <taxon>Thermoproteota</taxon>
        <taxon>Thermoprotei</taxon>
        <taxon>Desulfurococcales</taxon>
        <taxon>Desulfurococcaceae</taxon>
        <taxon>Thermogladius</taxon>
    </lineage>
</organism>